<dbReference type="PROSITE" id="PS50890">
    <property type="entry name" value="PUA"/>
    <property type="match status" value="1"/>
</dbReference>
<evidence type="ECO:0000256" key="2">
    <source>
        <dbReference type="ARBA" id="ARBA00009895"/>
    </source>
</evidence>
<dbReference type="InterPro" id="IPR036974">
    <property type="entry name" value="PUA_sf"/>
</dbReference>
<dbReference type="SUPFAM" id="SSF88697">
    <property type="entry name" value="PUA domain-like"/>
    <property type="match status" value="1"/>
</dbReference>
<dbReference type="OrthoDB" id="27490at2759"/>
<dbReference type="CDD" id="cd21146">
    <property type="entry name" value="Nip7_N_euk"/>
    <property type="match status" value="1"/>
</dbReference>
<name>A0A1J4KQ66_9EUKA</name>
<dbReference type="InterPro" id="IPR055359">
    <property type="entry name" value="Nip7_N_euk"/>
</dbReference>
<evidence type="ECO:0000256" key="3">
    <source>
        <dbReference type="ARBA" id="ARBA00022517"/>
    </source>
</evidence>
<keyword evidence="4 6" id="KW-0694">RNA-binding</keyword>
<dbReference type="SUPFAM" id="SSF88802">
    <property type="entry name" value="Pre-PUA domain"/>
    <property type="match status" value="1"/>
</dbReference>
<dbReference type="Proteomes" id="UP000179807">
    <property type="component" value="Unassembled WGS sequence"/>
</dbReference>
<dbReference type="VEuPathDB" id="TrichDB:TRFO_18514"/>
<gene>
    <name evidence="8" type="ORF">TRFO_18514</name>
</gene>
<reference evidence="8" key="1">
    <citation type="submission" date="2016-10" db="EMBL/GenBank/DDBJ databases">
        <authorList>
            <person name="Benchimol M."/>
            <person name="Almeida L.G."/>
            <person name="Vasconcelos A.T."/>
            <person name="Perreira-Neves A."/>
            <person name="Rosa I.A."/>
            <person name="Tasca T."/>
            <person name="Bogo M.R."/>
            <person name="de Souza W."/>
        </authorList>
    </citation>
    <scope>NUCLEOTIDE SEQUENCE [LARGE SCALE GENOMIC DNA]</scope>
    <source>
        <strain evidence="8">K</strain>
    </source>
</reference>
<dbReference type="GO" id="GO:0003723">
    <property type="term" value="F:RNA binding"/>
    <property type="evidence" value="ECO:0007669"/>
    <property type="project" value="UniProtKB-KW"/>
</dbReference>
<dbReference type="InterPro" id="IPR016686">
    <property type="entry name" value="Ribosomal_synth_fac_NIP7"/>
</dbReference>
<keyword evidence="3 6" id="KW-0690">Ribosome biogenesis</keyword>
<dbReference type="Pfam" id="PF17833">
    <property type="entry name" value="pre-PUA_NIP7"/>
    <property type="match status" value="1"/>
</dbReference>
<evidence type="ECO:0000256" key="1">
    <source>
        <dbReference type="ARBA" id="ARBA00004604"/>
    </source>
</evidence>
<evidence type="ECO:0000313" key="8">
    <source>
        <dbReference type="EMBL" id="OHT11838.1"/>
    </source>
</evidence>
<dbReference type="Gene3D" id="3.10.450.220">
    <property type="match status" value="1"/>
</dbReference>
<evidence type="ECO:0000256" key="6">
    <source>
        <dbReference type="PIRNR" id="PIRNR017190"/>
    </source>
</evidence>
<dbReference type="PIRSF" id="PIRSF017190">
    <property type="entry name" value="Rbsml_synth_fac_NIP7"/>
    <property type="match status" value="1"/>
</dbReference>
<dbReference type="GO" id="GO:0042255">
    <property type="term" value="P:ribosome assembly"/>
    <property type="evidence" value="ECO:0007669"/>
    <property type="project" value="InterPro"/>
</dbReference>
<proteinExistence type="inferred from homology"/>
<comment type="subunit">
    <text evidence="6">Interacts with pre-ribosome complex.</text>
</comment>
<feature type="domain" description="PUA" evidence="7">
    <location>
        <begin position="95"/>
        <end position="170"/>
    </location>
</feature>
<dbReference type="InterPro" id="IPR015947">
    <property type="entry name" value="PUA-like_sf"/>
</dbReference>
<comment type="similarity">
    <text evidence="2 6">Belongs to the NIP7 family.</text>
</comment>
<comment type="caution">
    <text evidence="8">The sequence shown here is derived from an EMBL/GenBank/DDBJ whole genome shotgun (WGS) entry which is preliminary data.</text>
</comment>
<evidence type="ECO:0000313" key="9">
    <source>
        <dbReference type="Proteomes" id="UP000179807"/>
    </source>
</evidence>
<dbReference type="InterPro" id="IPR040598">
    <property type="entry name" value="NIP7_N"/>
</dbReference>
<dbReference type="AlphaFoldDB" id="A0A1J4KQ66"/>
<dbReference type="RefSeq" id="XP_068364974.1">
    <property type="nucleotide sequence ID" value="XM_068500228.1"/>
</dbReference>
<sequence>MRPLTNVEARLLFEKLAQFIGDNAKPLLEREGSTWTFAVHKNRVYYMREELLRLSKPFAEKCLLSAGVNIGKFTKKGRFFLNVTALPVIAPLAQYKVWIKSSAEVGFLYGQHILKEGVENIQEGTPKGAGVVIYNPSNMPIGLGVALQSSTSLHRCIPTILAVARIGDLGEYLRNENTLS</sequence>
<dbReference type="SMART" id="SM00359">
    <property type="entry name" value="PUA"/>
    <property type="match status" value="1"/>
</dbReference>
<dbReference type="GO" id="GO:0005730">
    <property type="term" value="C:nucleolus"/>
    <property type="evidence" value="ECO:0007669"/>
    <property type="project" value="UniProtKB-SubCell"/>
</dbReference>
<dbReference type="EMBL" id="MLAK01000577">
    <property type="protein sequence ID" value="OHT11838.1"/>
    <property type="molecule type" value="Genomic_DNA"/>
</dbReference>
<evidence type="ECO:0000256" key="5">
    <source>
        <dbReference type="ARBA" id="ARBA00023242"/>
    </source>
</evidence>
<dbReference type="CDD" id="cd21151">
    <property type="entry name" value="PUA_Nip7-like"/>
    <property type="match status" value="1"/>
</dbReference>
<dbReference type="Gene3D" id="2.30.130.10">
    <property type="entry name" value="PUA domain"/>
    <property type="match status" value="1"/>
</dbReference>
<accession>A0A1J4KQ66</accession>
<dbReference type="GeneID" id="94834932"/>
<keyword evidence="5 6" id="KW-0539">Nucleus</keyword>
<comment type="subcellular location">
    <subcellularLocation>
        <location evidence="1">Nucleus</location>
        <location evidence="1">Nucleolus</location>
    </subcellularLocation>
</comment>
<protein>
    <recommendedName>
        <fullName evidence="6">60S ribosome subunit biogenesis protein NIP7 homolog</fullName>
    </recommendedName>
</protein>
<keyword evidence="9" id="KW-1185">Reference proteome</keyword>
<evidence type="ECO:0000256" key="4">
    <source>
        <dbReference type="ARBA" id="ARBA00022884"/>
    </source>
</evidence>
<evidence type="ECO:0000259" key="7">
    <source>
        <dbReference type="SMART" id="SM00359"/>
    </source>
</evidence>
<organism evidence="8 9">
    <name type="scientific">Tritrichomonas foetus</name>
    <dbReference type="NCBI Taxonomy" id="1144522"/>
    <lineage>
        <taxon>Eukaryota</taxon>
        <taxon>Metamonada</taxon>
        <taxon>Parabasalia</taxon>
        <taxon>Tritrichomonadida</taxon>
        <taxon>Tritrichomonadidae</taxon>
        <taxon>Tritrichomonas</taxon>
    </lineage>
</organism>
<dbReference type="InterPro" id="IPR002478">
    <property type="entry name" value="PUA"/>
</dbReference>
<dbReference type="Pfam" id="PF03657">
    <property type="entry name" value="UPF0113"/>
    <property type="match status" value="1"/>
</dbReference>
<dbReference type="InterPro" id="IPR005155">
    <property type="entry name" value="UPF0113_PUA"/>
</dbReference>
<comment type="function">
    <text evidence="6">Required for proper 27S pre-rRNA processing and 60S ribosome subunit assembly.</text>
</comment>